<proteinExistence type="predicted"/>
<name>A0A3P6DIS0_BRAOL</name>
<organism evidence="2">
    <name type="scientific">Brassica oleracea</name>
    <name type="common">Wild cabbage</name>
    <dbReference type="NCBI Taxonomy" id="3712"/>
    <lineage>
        <taxon>Eukaryota</taxon>
        <taxon>Viridiplantae</taxon>
        <taxon>Streptophyta</taxon>
        <taxon>Embryophyta</taxon>
        <taxon>Tracheophyta</taxon>
        <taxon>Spermatophyta</taxon>
        <taxon>Magnoliopsida</taxon>
        <taxon>eudicotyledons</taxon>
        <taxon>Gunneridae</taxon>
        <taxon>Pentapetalae</taxon>
        <taxon>rosids</taxon>
        <taxon>malvids</taxon>
        <taxon>Brassicales</taxon>
        <taxon>Brassicaceae</taxon>
        <taxon>Brassiceae</taxon>
        <taxon>Brassica</taxon>
    </lineage>
</organism>
<reference evidence="2" key="1">
    <citation type="submission" date="2018-11" db="EMBL/GenBank/DDBJ databases">
        <authorList>
            <consortium name="Genoscope - CEA"/>
            <person name="William W."/>
        </authorList>
    </citation>
    <scope>NUCLEOTIDE SEQUENCE</scope>
</reference>
<protein>
    <submittedName>
        <fullName evidence="2">Uncharacterized protein</fullName>
    </submittedName>
</protein>
<dbReference type="AlphaFoldDB" id="A0A3P6DIS0"/>
<evidence type="ECO:0000313" key="2">
    <source>
        <dbReference type="EMBL" id="VDD26288.1"/>
    </source>
</evidence>
<accession>A0A3P6DIS0</accession>
<feature type="compositionally biased region" description="Basic and acidic residues" evidence="1">
    <location>
        <begin position="1"/>
        <end position="39"/>
    </location>
</feature>
<evidence type="ECO:0000256" key="1">
    <source>
        <dbReference type="SAM" id="MobiDB-lite"/>
    </source>
</evidence>
<gene>
    <name evidence="2" type="ORF">BOLC2T11475H</name>
</gene>
<feature type="region of interest" description="Disordered" evidence="1">
    <location>
        <begin position="1"/>
        <end position="49"/>
    </location>
</feature>
<dbReference type="EMBL" id="LR031874">
    <property type="protein sequence ID" value="VDD26288.1"/>
    <property type="molecule type" value="Genomic_DNA"/>
</dbReference>
<sequence>MIFGDDNERDKGGEPETMERERENGHNSDKEDGGSHDNDESMIFYEMKA</sequence>